<sequence length="148" mass="15358">MLRISTAALAISFALVALPVSAQDVSGLEGLYTGQGEGELTVDISHIEGDRYDVSINTLVPMVDDMPGCAGDIGGEVTITEQAGLLQAANEFYDPNGDTPSAKAKFCEVALTFDGEGKLVIEERDGCISYHGAACGFSGELMHDAAGL</sequence>
<evidence type="ECO:0000256" key="1">
    <source>
        <dbReference type="SAM" id="SignalP"/>
    </source>
</evidence>
<name>A0ABX7BTD0_9HYPH</name>
<dbReference type="RefSeq" id="WP_201654390.1">
    <property type="nucleotide sequence ID" value="NZ_CP068047.1"/>
</dbReference>
<keyword evidence="1" id="KW-0732">Signal</keyword>
<feature type="chain" id="PRO_5046641006" description="DUF2147 domain-containing protein" evidence="1">
    <location>
        <begin position="23"/>
        <end position="148"/>
    </location>
</feature>
<proteinExistence type="predicted"/>
<organism evidence="2 3">
    <name type="scientific">Devosia oryziradicis</name>
    <dbReference type="NCBI Taxonomy" id="2801335"/>
    <lineage>
        <taxon>Bacteria</taxon>
        <taxon>Pseudomonadati</taxon>
        <taxon>Pseudomonadota</taxon>
        <taxon>Alphaproteobacteria</taxon>
        <taxon>Hyphomicrobiales</taxon>
        <taxon>Devosiaceae</taxon>
        <taxon>Devosia</taxon>
    </lineage>
</organism>
<gene>
    <name evidence="2" type="ORF">JI749_12625</name>
</gene>
<evidence type="ECO:0000313" key="3">
    <source>
        <dbReference type="Proteomes" id="UP000595460"/>
    </source>
</evidence>
<reference evidence="2 3" key="1">
    <citation type="submission" date="2021-01" db="EMBL/GenBank/DDBJ databases">
        <title>Genome seq and assembly of Devosia sp. G19.</title>
        <authorList>
            <person name="Chhetri G."/>
        </authorList>
    </citation>
    <scope>NUCLEOTIDE SEQUENCE [LARGE SCALE GENOMIC DNA]</scope>
    <source>
        <strain evidence="2 3">G19</strain>
    </source>
</reference>
<dbReference type="EMBL" id="CP068047">
    <property type="protein sequence ID" value="QQR35210.1"/>
    <property type="molecule type" value="Genomic_DNA"/>
</dbReference>
<dbReference type="Proteomes" id="UP000595460">
    <property type="component" value="Chromosome"/>
</dbReference>
<accession>A0ABX7BTD0</accession>
<feature type="signal peptide" evidence="1">
    <location>
        <begin position="1"/>
        <end position="22"/>
    </location>
</feature>
<protein>
    <recommendedName>
        <fullName evidence="4">DUF2147 domain-containing protein</fullName>
    </recommendedName>
</protein>
<evidence type="ECO:0000313" key="2">
    <source>
        <dbReference type="EMBL" id="QQR35210.1"/>
    </source>
</evidence>
<keyword evidence="3" id="KW-1185">Reference proteome</keyword>
<evidence type="ECO:0008006" key="4">
    <source>
        <dbReference type="Google" id="ProtNLM"/>
    </source>
</evidence>